<dbReference type="Gene3D" id="1.10.287.810">
    <property type="entry name" value="Mitochondrial import inner membrane translocase subunit tim13 like domains"/>
    <property type="match status" value="1"/>
</dbReference>
<proteinExistence type="inferred from homology"/>
<dbReference type="Proteomes" id="UP000887013">
    <property type="component" value="Unassembled WGS sequence"/>
</dbReference>
<dbReference type="GO" id="GO:0005743">
    <property type="term" value="C:mitochondrial inner membrane"/>
    <property type="evidence" value="ECO:0007669"/>
    <property type="project" value="UniProtKB-SubCell"/>
</dbReference>
<evidence type="ECO:0000256" key="1">
    <source>
        <dbReference type="RuleBase" id="RU367043"/>
    </source>
</evidence>
<keyword evidence="1" id="KW-0811">Translocation</keyword>
<organism evidence="4 5">
    <name type="scientific">Nephila pilipes</name>
    <name type="common">Giant wood spider</name>
    <name type="synonym">Nephila maculata</name>
    <dbReference type="NCBI Taxonomy" id="299642"/>
    <lineage>
        <taxon>Eukaryota</taxon>
        <taxon>Metazoa</taxon>
        <taxon>Ecdysozoa</taxon>
        <taxon>Arthropoda</taxon>
        <taxon>Chelicerata</taxon>
        <taxon>Arachnida</taxon>
        <taxon>Araneae</taxon>
        <taxon>Araneomorphae</taxon>
        <taxon>Entelegynae</taxon>
        <taxon>Araneoidea</taxon>
        <taxon>Nephilidae</taxon>
        <taxon>Nephila</taxon>
    </lineage>
</organism>
<comment type="subunit">
    <text evidence="1">Heterohexamer.</text>
</comment>
<keyword evidence="1" id="KW-0472">Membrane</keyword>
<dbReference type="SUPFAM" id="SSF144122">
    <property type="entry name" value="Tim10-like"/>
    <property type="match status" value="1"/>
</dbReference>
<dbReference type="InterPro" id="IPR004217">
    <property type="entry name" value="Tim10-like"/>
</dbReference>
<evidence type="ECO:0000259" key="3">
    <source>
        <dbReference type="Pfam" id="PF02953"/>
    </source>
</evidence>
<keyword evidence="5" id="KW-1185">Reference proteome</keyword>
<sequence length="134" mass="15254">MPWSGPTSLNLVLMKVFHFVATSFVYNCSEVCESIQFLSFSFFLNLKIITMSLEGNQAVDSELEKFLTVEKVKTQFHEQVHHITDVCWDKCIDKPGSKLDGKTQACMINCVERFIDASLILTNRFAHLLQGSRS</sequence>
<evidence type="ECO:0000313" key="5">
    <source>
        <dbReference type="Proteomes" id="UP000887013"/>
    </source>
</evidence>
<keyword evidence="1" id="KW-0143">Chaperone</keyword>
<keyword evidence="1" id="KW-0813">Transport</keyword>
<keyword evidence="1" id="KW-0496">Mitochondrion</keyword>
<feature type="signal peptide" evidence="2">
    <location>
        <begin position="1"/>
        <end position="22"/>
    </location>
</feature>
<feature type="domain" description="Tim10-like" evidence="3">
    <location>
        <begin position="65"/>
        <end position="126"/>
    </location>
</feature>
<gene>
    <name evidence="4" type="primary">timm8a</name>
    <name evidence="4" type="ORF">NPIL_587761</name>
</gene>
<accession>A0A8X6QWA7</accession>
<keyword evidence="2" id="KW-0732">Signal</keyword>
<dbReference type="EMBL" id="BMAW01086594">
    <property type="protein sequence ID" value="GFU47996.1"/>
    <property type="molecule type" value="Genomic_DNA"/>
</dbReference>
<comment type="subcellular location">
    <subcellularLocation>
        <location evidence="1">Mitochondrion inner membrane</location>
        <topology evidence="1">Peripheral membrane protein</topology>
        <orientation evidence="1">Intermembrane side</orientation>
    </subcellularLocation>
</comment>
<name>A0A8X6QWA7_NEPPI</name>
<comment type="similarity">
    <text evidence="1">Belongs to the small Tim family.</text>
</comment>
<keyword evidence="1" id="KW-1015">Disulfide bond</keyword>
<keyword evidence="1" id="KW-0653">Protein transport</keyword>
<comment type="function">
    <text evidence="1">Mitochondrial intermembrane chaperone that participates in the import and insertion of some multi-pass transmembrane proteins into the mitochondrial inner membrane. Also required for the transfer of beta-barrel precursors from the TOM complex to the sorting and assembly machinery (SAM complex) of the outer membrane. Acts as a chaperone-like protein that protects the hydrophobic precursors from aggregation and guide them through the mitochondrial intermembrane space.</text>
</comment>
<dbReference type="AlphaFoldDB" id="A0A8X6QWA7"/>
<evidence type="ECO:0000313" key="4">
    <source>
        <dbReference type="EMBL" id="GFU47996.1"/>
    </source>
</evidence>
<comment type="caution">
    <text evidence="4">The sequence shown here is derived from an EMBL/GenBank/DDBJ whole genome shotgun (WGS) entry which is preliminary data.</text>
</comment>
<comment type="domain">
    <text evidence="1">The twin CX3C motif contains 4 conserved Cys residues that form 2 disulfide bonds in the mitochondrial intermembrane space.</text>
</comment>
<reference evidence="4" key="1">
    <citation type="submission" date="2020-08" db="EMBL/GenBank/DDBJ databases">
        <title>Multicomponent nature underlies the extraordinary mechanical properties of spider dragline silk.</title>
        <authorList>
            <person name="Kono N."/>
            <person name="Nakamura H."/>
            <person name="Mori M."/>
            <person name="Yoshida Y."/>
            <person name="Ohtoshi R."/>
            <person name="Malay A.D."/>
            <person name="Moran D.A.P."/>
            <person name="Tomita M."/>
            <person name="Numata K."/>
            <person name="Arakawa K."/>
        </authorList>
    </citation>
    <scope>NUCLEOTIDE SEQUENCE</scope>
</reference>
<dbReference type="GO" id="GO:0015031">
    <property type="term" value="P:protein transport"/>
    <property type="evidence" value="ECO:0007669"/>
    <property type="project" value="UniProtKB-KW"/>
</dbReference>
<dbReference type="OrthoDB" id="344165at2759"/>
<protein>
    <recommendedName>
        <fullName evidence="1">Mitochondrial import inner membrane translocase subunit</fullName>
    </recommendedName>
</protein>
<evidence type="ECO:0000256" key="2">
    <source>
        <dbReference type="SAM" id="SignalP"/>
    </source>
</evidence>
<feature type="chain" id="PRO_5036445031" description="Mitochondrial import inner membrane translocase subunit" evidence="2">
    <location>
        <begin position="23"/>
        <end position="134"/>
    </location>
</feature>
<keyword evidence="1" id="KW-0999">Mitochondrion inner membrane</keyword>
<dbReference type="Pfam" id="PF02953">
    <property type="entry name" value="zf-Tim10_DDP"/>
    <property type="match status" value="1"/>
</dbReference>
<dbReference type="InterPro" id="IPR035427">
    <property type="entry name" value="Tim10-like_dom_sf"/>
</dbReference>